<keyword evidence="4 6" id="KW-0472">Membrane</keyword>
<feature type="transmembrane region" description="Helical" evidence="6">
    <location>
        <begin position="372"/>
        <end position="393"/>
    </location>
</feature>
<dbReference type="Gene3D" id="1.20.1250.20">
    <property type="entry name" value="MFS general substrate transporter like domains"/>
    <property type="match status" value="1"/>
</dbReference>
<accession>A0AAI8W1V0</accession>
<dbReference type="InterPro" id="IPR005828">
    <property type="entry name" value="MFS_sugar_transport-like"/>
</dbReference>
<dbReference type="PANTHER" id="PTHR23508">
    <property type="entry name" value="CARBOXYLIC ACID TRANSPORTER PROTEIN HOMOLOG"/>
    <property type="match status" value="1"/>
</dbReference>
<organism evidence="8 9">
    <name type="scientific">Lecanosticta acicola</name>
    <dbReference type="NCBI Taxonomy" id="111012"/>
    <lineage>
        <taxon>Eukaryota</taxon>
        <taxon>Fungi</taxon>
        <taxon>Dikarya</taxon>
        <taxon>Ascomycota</taxon>
        <taxon>Pezizomycotina</taxon>
        <taxon>Dothideomycetes</taxon>
        <taxon>Dothideomycetidae</taxon>
        <taxon>Mycosphaerellales</taxon>
        <taxon>Mycosphaerellaceae</taxon>
        <taxon>Lecanosticta</taxon>
    </lineage>
</organism>
<feature type="transmembrane region" description="Helical" evidence="6">
    <location>
        <begin position="262"/>
        <end position="283"/>
    </location>
</feature>
<comment type="caution">
    <text evidence="8">The sequence shown here is derived from an EMBL/GenBank/DDBJ whole genome shotgun (WGS) entry which is preliminary data.</text>
</comment>
<feature type="transmembrane region" description="Helical" evidence="6">
    <location>
        <begin position="437"/>
        <end position="455"/>
    </location>
</feature>
<dbReference type="PROSITE" id="PS50850">
    <property type="entry name" value="MFS"/>
    <property type="match status" value="1"/>
</dbReference>
<feature type="compositionally biased region" description="Basic and acidic residues" evidence="5">
    <location>
        <begin position="14"/>
        <end position="35"/>
    </location>
</feature>
<evidence type="ECO:0000259" key="7">
    <source>
        <dbReference type="PROSITE" id="PS50850"/>
    </source>
</evidence>
<proteinExistence type="predicted"/>
<reference evidence="8" key="1">
    <citation type="submission" date="2023-11" db="EMBL/GenBank/DDBJ databases">
        <authorList>
            <person name="Alioto T."/>
            <person name="Alioto T."/>
            <person name="Gomez Garrido J."/>
        </authorList>
    </citation>
    <scope>NUCLEOTIDE SEQUENCE</scope>
</reference>
<protein>
    <submittedName>
        <fullName evidence="8">Glycerophosphoinositol permease</fullName>
    </submittedName>
</protein>
<sequence>MAATDHVATNAAERAVETEKEVYHHVSEASSDHHNPASHTKTSRRLGSIITIVSSALANLSDGFQQSLASSTNVVMKHVLGSDIYTSSVQTRISNALLVGSVIGILVFGYTSDRFSRTGGMLVTSGLVVVGTCMSTLAFQVQGSDHMLWYLTIARGTAGVGVGGEYPTSAAAALESSNEHFDAKRGPIQVLISTLQATTGGALCTFVYLMALIGNHNRLKVAFHAMYSIATILPLLVLLARWRMQDGRLFEKSNFKKRQVPYLLLLKQYGLRVAGTSVCFFLYDFVNFPNTIMSSTIINSLVPGKNVRTVALWQLYLALMPIPGVLVGAFLVNKIGRRWTGIAGLMGGYVVCGFIIGGLYTKLTNDALPAFVVLYGLLQALGHMGPGATIGLISCEAFPTAARGMGYGIAAGFGKAGAAIGTQVFTPIRDAAGPASTFYVAGSIGILTSIMYWFLPEGNHEDLQRQDDEFERLLENEGQANA</sequence>
<comment type="subcellular location">
    <subcellularLocation>
        <location evidence="1">Membrane</location>
        <topology evidence="1">Multi-pass membrane protein</topology>
    </subcellularLocation>
</comment>
<feature type="transmembrane region" description="Helical" evidence="6">
    <location>
        <begin position="190"/>
        <end position="213"/>
    </location>
</feature>
<evidence type="ECO:0000256" key="3">
    <source>
        <dbReference type="ARBA" id="ARBA00022989"/>
    </source>
</evidence>
<keyword evidence="2 6" id="KW-0812">Transmembrane</keyword>
<feature type="transmembrane region" description="Helical" evidence="6">
    <location>
        <begin position="93"/>
        <end position="112"/>
    </location>
</feature>
<dbReference type="InterPro" id="IPR020846">
    <property type="entry name" value="MFS_dom"/>
</dbReference>
<feature type="region of interest" description="Disordered" evidence="5">
    <location>
        <begin position="1"/>
        <end position="43"/>
    </location>
</feature>
<feature type="domain" description="Major facilitator superfamily (MFS) profile" evidence="7">
    <location>
        <begin position="51"/>
        <end position="460"/>
    </location>
</feature>
<dbReference type="AlphaFoldDB" id="A0AAI8W1V0"/>
<feature type="transmembrane region" description="Helical" evidence="6">
    <location>
        <begin position="311"/>
        <end position="332"/>
    </location>
</feature>
<evidence type="ECO:0000313" key="9">
    <source>
        <dbReference type="Proteomes" id="UP001296104"/>
    </source>
</evidence>
<dbReference type="GO" id="GO:0046943">
    <property type="term" value="F:carboxylic acid transmembrane transporter activity"/>
    <property type="evidence" value="ECO:0007669"/>
    <property type="project" value="TreeGrafter"/>
</dbReference>
<dbReference type="Proteomes" id="UP001296104">
    <property type="component" value="Unassembled WGS sequence"/>
</dbReference>
<evidence type="ECO:0000256" key="2">
    <source>
        <dbReference type="ARBA" id="ARBA00022692"/>
    </source>
</evidence>
<dbReference type="Pfam" id="PF00083">
    <property type="entry name" value="Sugar_tr"/>
    <property type="match status" value="2"/>
</dbReference>
<evidence type="ECO:0000256" key="1">
    <source>
        <dbReference type="ARBA" id="ARBA00004141"/>
    </source>
</evidence>
<evidence type="ECO:0000256" key="5">
    <source>
        <dbReference type="SAM" id="MobiDB-lite"/>
    </source>
</evidence>
<dbReference type="EMBL" id="CAVMBE010000002">
    <property type="protein sequence ID" value="CAK3773890.1"/>
    <property type="molecule type" value="Genomic_DNA"/>
</dbReference>
<dbReference type="InterPro" id="IPR036259">
    <property type="entry name" value="MFS_trans_sf"/>
</dbReference>
<keyword evidence="9" id="KW-1185">Reference proteome</keyword>
<evidence type="ECO:0000313" key="8">
    <source>
        <dbReference type="EMBL" id="CAK3773890.1"/>
    </source>
</evidence>
<feature type="transmembrane region" description="Helical" evidence="6">
    <location>
        <begin position="225"/>
        <end position="242"/>
    </location>
</feature>
<dbReference type="PANTHER" id="PTHR23508:SF10">
    <property type="entry name" value="CARBOXYLIC ACID TRANSPORTER PROTEIN HOMOLOG"/>
    <property type="match status" value="1"/>
</dbReference>
<dbReference type="GO" id="GO:0005886">
    <property type="term" value="C:plasma membrane"/>
    <property type="evidence" value="ECO:0007669"/>
    <property type="project" value="TreeGrafter"/>
</dbReference>
<feature type="transmembrane region" description="Helical" evidence="6">
    <location>
        <begin position="118"/>
        <end position="139"/>
    </location>
</feature>
<evidence type="ECO:0000256" key="6">
    <source>
        <dbReference type="SAM" id="Phobius"/>
    </source>
</evidence>
<feature type="transmembrane region" description="Helical" evidence="6">
    <location>
        <begin position="405"/>
        <end position="425"/>
    </location>
</feature>
<gene>
    <name evidence="8" type="ORF">LECACI_7A000471</name>
</gene>
<keyword evidence="3 6" id="KW-1133">Transmembrane helix</keyword>
<feature type="transmembrane region" description="Helical" evidence="6">
    <location>
        <begin position="339"/>
        <end position="360"/>
    </location>
</feature>
<dbReference type="SUPFAM" id="SSF103473">
    <property type="entry name" value="MFS general substrate transporter"/>
    <property type="match status" value="1"/>
</dbReference>
<name>A0AAI8W1V0_9PEZI</name>
<evidence type="ECO:0000256" key="4">
    <source>
        <dbReference type="ARBA" id="ARBA00023136"/>
    </source>
</evidence>